<feature type="transmembrane region" description="Helical" evidence="1">
    <location>
        <begin position="200"/>
        <end position="218"/>
    </location>
</feature>
<feature type="transmembrane region" description="Helical" evidence="1">
    <location>
        <begin position="255"/>
        <end position="282"/>
    </location>
</feature>
<feature type="transmembrane region" description="Helical" evidence="1">
    <location>
        <begin position="47"/>
        <end position="66"/>
    </location>
</feature>
<reference evidence="3" key="1">
    <citation type="submission" date="2016-10" db="EMBL/GenBank/DDBJ databases">
        <authorList>
            <person name="Varghese N."/>
            <person name="Submissions S."/>
        </authorList>
    </citation>
    <scope>NUCLEOTIDE SEQUENCE [LARGE SCALE GENOMIC DNA]</scope>
    <source>
        <strain evidence="3">CGMCC 1.10119</strain>
    </source>
</reference>
<dbReference type="STRING" id="660521.SAMN04487949_3427"/>
<proteinExistence type="predicted"/>
<keyword evidence="1" id="KW-0812">Transmembrane</keyword>
<dbReference type="InterPro" id="IPR025450">
    <property type="entry name" value="YndJ-like"/>
</dbReference>
<evidence type="ECO:0000256" key="1">
    <source>
        <dbReference type="SAM" id="Phobius"/>
    </source>
</evidence>
<keyword evidence="3" id="KW-1185">Reference proteome</keyword>
<protein>
    <submittedName>
        <fullName evidence="2">YndJ-like protein</fullName>
    </submittedName>
</protein>
<evidence type="ECO:0000313" key="2">
    <source>
        <dbReference type="EMBL" id="SDN11703.1"/>
    </source>
</evidence>
<feature type="transmembrane region" description="Helical" evidence="1">
    <location>
        <begin position="102"/>
        <end position="123"/>
    </location>
</feature>
<organism evidence="2 3">
    <name type="scientific">Halogranum gelatinilyticum</name>
    <dbReference type="NCBI Taxonomy" id="660521"/>
    <lineage>
        <taxon>Archaea</taxon>
        <taxon>Methanobacteriati</taxon>
        <taxon>Methanobacteriota</taxon>
        <taxon>Stenosarchaea group</taxon>
        <taxon>Halobacteria</taxon>
        <taxon>Halobacteriales</taxon>
        <taxon>Haloferacaceae</taxon>
    </lineage>
</organism>
<dbReference type="Proteomes" id="UP000199451">
    <property type="component" value="Unassembled WGS sequence"/>
</dbReference>
<feature type="transmembrane region" description="Helical" evidence="1">
    <location>
        <begin position="135"/>
        <end position="155"/>
    </location>
</feature>
<dbReference type="AlphaFoldDB" id="A0A1G9YTH1"/>
<keyword evidence="1" id="KW-0472">Membrane</keyword>
<name>A0A1G9YTH1_9EURY</name>
<dbReference type="OrthoDB" id="206175at2157"/>
<evidence type="ECO:0000313" key="3">
    <source>
        <dbReference type="Proteomes" id="UP000199451"/>
    </source>
</evidence>
<feature type="transmembrane region" description="Helical" evidence="1">
    <location>
        <begin position="224"/>
        <end position="243"/>
    </location>
</feature>
<keyword evidence="1" id="KW-1133">Transmembrane helix</keyword>
<dbReference type="Pfam" id="PF14158">
    <property type="entry name" value="YndJ"/>
    <property type="match status" value="1"/>
</dbReference>
<gene>
    <name evidence="2" type="ORF">SAMN04487949_3427</name>
</gene>
<accession>A0A1G9YTH1</accession>
<feature type="transmembrane region" description="Helical" evidence="1">
    <location>
        <begin position="161"/>
        <end position="188"/>
    </location>
</feature>
<dbReference type="EMBL" id="FNHL01000005">
    <property type="protein sequence ID" value="SDN11703.1"/>
    <property type="molecule type" value="Genomic_DNA"/>
</dbReference>
<sequence length="323" mass="33238">MSSTESDAGGLSLAGIALPDASALVGGVVWLSLLLVGDLDVVEQALTLAPLVLVPLGVGMAATPPFTGAARRLYDTSVVIQPVGAILFAASVVVPFDGGVAAVLAAPWIVVTGLLALAAVARASERGLRPLPETVVDTGLAYAVVGAVALVLYHLDVTFWFSPVIVLLTAVHFHYAGFVLPVVTGLVGRSATRQSRVYEAVATVVLVGPALIAVGISFSPLVEVLAVTVFTTAVAVLGGYVLVRTAPTRPRLQGTLVGLSALALPVSMCLALGYAVAVYFGFDPFGLSISRMVRIHGALNAFGFALVGLLGWRLAVPPRVERR</sequence>
<feature type="transmembrane region" description="Helical" evidence="1">
    <location>
        <begin position="78"/>
        <end position="96"/>
    </location>
</feature>
<feature type="transmembrane region" description="Helical" evidence="1">
    <location>
        <begin position="294"/>
        <end position="316"/>
    </location>
</feature>
<dbReference type="RefSeq" id="WP_089699427.1">
    <property type="nucleotide sequence ID" value="NZ_FNHL01000005.1"/>
</dbReference>